<dbReference type="Proteomes" id="UP000887116">
    <property type="component" value="Unassembled WGS sequence"/>
</dbReference>
<protein>
    <submittedName>
        <fullName evidence="2">Uncharacterized protein</fullName>
    </submittedName>
</protein>
<organism evidence="2 3">
    <name type="scientific">Trichonephila clavata</name>
    <name type="common">Joro spider</name>
    <name type="synonym">Nephila clavata</name>
    <dbReference type="NCBI Taxonomy" id="2740835"/>
    <lineage>
        <taxon>Eukaryota</taxon>
        <taxon>Metazoa</taxon>
        <taxon>Ecdysozoa</taxon>
        <taxon>Arthropoda</taxon>
        <taxon>Chelicerata</taxon>
        <taxon>Arachnida</taxon>
        <taxon>Araneae</taxon>
        <taxon>Araneomorphae</taxon>
        <taxon>Entelegynae</taxon>
        <taxon>Araneoidea</taxon>
        <taxon>Nephilidae</taxon>
        <taxon>Trichonephila</taxon>
    </lineage>
</organism>
<evidence type="ECO:0000256" key="1">
    <source>
        <dbReference type="SAM" id="MobiDB-lite"/>
    </source>
</evidence>
<comment type="caution">
    <text evidence="2">The sequence shown here is derived from an EMBL/GenBank/DDBJ whole genome shotgun (WGS) entry which is preliminary data.</text>
</comment>
<evidence type="ECO:0000313" key="2">
    <source>
        <dbReference type="EMBL" id="GFQ72629.1"/>
    </source>
</evidence>
<gene>
    <name evidence="2" type="ORF">TNCT_603231</name>
</gene>
<accession>A0A8X6F8X2</accession>
<proteinExistence type="predicted"/>
<reference evidence="2" key="1">
    <citation type="submission" date="2020-07" db="EMBL/GenBank/DDBJ databases">
        <title>Multicomponent nature underlies the extraordinary mechanical properties of spider dragline silk.</title>
        <authorList>
            <person name="Kono N."/>
            <person name="Nakamura H."/>
            <person name="Mori M."/>
            <person name="Yoshida Y."/>
            <person name="Ohtoshi R."/>
            <person name="Malay A.D."/>
            <person name="Moran D.A.P."/>
            <person name="Tomita M."/>
            <person name="Numata K."/>
            <person name="Arakawa K."/>
        </authorList>
    </citation>
    <scope>NUCLEOTIDE SEQUENCE</scope>
</reference>
<feature type="compositionally biased region" description="Basic and acidic residues" evidence="1">
    <location>
        <begin position="1"/>
        <end position="20"/>
    </location>
</feature>
<feature type="region of interest" description="Disordered" evidence="1">
    <location>
        <begin position="1"/>
        <end position="54"/>
    </location>
</feature>
<name>A0A8X6F8X2_TRICU</name>
<evidence type="ECO:0000313" key="3">
    <source>
        <dbReference type="Proteomes" id="UP000887116"/>
    </source>
</evidence>
<dbReference type="AlphaFoldDB" id="A0A8X6F8X2"/>
<keyword evidence="3" id="KW-1185">Reference proteome</keyword>
<sequence>MKLGDHKLRTADRQISDSHSHGKFLKGNTTFQGTHLKNHNDARNSGKAPEWNFDKRKGSNVTNVGLSTTYVLNALTLKLIKQTCAE</sequence>
<dbReference type="EMBL" id="BMAO01031129">
    <property type="protein sequence ID" value="GFQ72629.1"/>
    <property type="molecule type" value="Genomic_DNA"/>
</dbReference>